<dbReference type="PROSITE" id="PS50850">
    <property type="entry name" value="MFS"/>
    <property type="match status" value="1"/>
</dbReference>
<comment type="caution">
    <text evidence="5">The sequence shown here is derived from an EMBL/GenBank/DDBJ whole genome shotgun (WGS) entry which is preliminary data.</text>
</comment>
<feature type="transmembrane region" description="Helical" evidence="3">
    <location>
        <begin position="67"/>
        <end position="93"/>
    </location>
</feature>
<dbReference type="SUPFAM" id="SSF103473">
    <property type="entry name" value="MFS general substrate transporter"/>
    <property type="match status" value="1"/>
</dbReference>
<dbReference type="AlphaFoldDB" id="A0A4U5NBW1"/>
<dbReference type="PANTHER" id="PTHR11360:SF284">
    <property type="entry name" value="EG:103B4.3 PROTEIN-RELATED"/>
    <property type="match status" value="1"/>
</dbReference>
<dbReference type="InterPro" id="IPR050327">
    <property type="entry name" value="Proton-linked_MCT"/>
</dbReference>
<dbReference type="GO" id="GO:0016020">
    <property type="term" value="C:membrane"/>
    <property type="evidence" value="ECO:0007669"/>
    <property type="project" value="UniProtKB-SubCell"/>
</dbReference>
<feature type="transmembrane region" description="Helical" evidence="3">
    <location>
        <begin position="194"/>
        <end position="218"/>
    </location>
</feature>
<dbReference type="FunFam" id="1.20.1250.20:FF:000664">
    <property type="entry name" value="MonoCarboxylate Transporter family"/>
    <property type="match status" value="1"/>
</dbReference>
<feature type="transmembrane region" description="Helical" evidence="3">
    <location>
        <begin position="452"/>
        <end position="471"/>
    </location>
</feature>
<feature type="transmembrane region" description="Helical" evidence="3">
    <location>
        <begin position="423"/>
        <end position="445"/>
    </location>
</feature>
<evidence type="ECO:0000256" key="1">
    <source>
        <dbReference type="ARBA" id="ARBA00004141"/>
    </source>
</evidence>
<protein>
    <recommendedName>
        <fullName evidence="4">Major facilitator superfamily (MFS) profile domain-containing protein</fullName>
    </recommendedName>
</protein>
<feature type="transmembrane region" description="Helical" evidence="3">
    <location>
        <begin position="136"/>
        <end position="155"/>
    </location>
</feature>
<keyword evidence="6" id="KW-1185">Reference proteome</keyword>
<dbReference type="PANTHER" id="PTHR11360">
    <property type="entry name" value="MONOCARBOXYLATE TRANSPORTER"/>
    <property type="match status" value="1"/>
</dbReference>
<feature type="compositionally biased region" description="Polar residues" evidence="2">
    <location>
        <begin position="529"/>
        <end position="546"/>
    </location>
</feature>
<dbReference type="OrthoDB" id="6499973at2759"/>
<dbReference type="GO" id="GO:0008028">
    <property type="term" value="F:monocarboxylic acid transmembrane transporter activity"/>
    <property type="evidence" value="ECO:0007669"/>
    <property type="project" value="TreeGrafter"/>
</dbReference>
<feature type="transmembrane region" description="Helical" evidence="3">
    <location>
        <begin position="491"/>
        <end position="514"/>
    </location>
</feature>
<comment type="subcellular location">
    <subcellularLocation>
        <location evidence="1">Membrane</location>
        <topology evidence="1">Multi-pass membrane protein</topology>
    </subcellularLocation>
</comment>
<dbReference type="Proteomes" id="UP000298663">
    <property type="component" value="Unassembled WGS sequence"/>
</dbReference>
<feature type="transmembrane region" description="Helical" evidence="3">
    <location>
        <begin position="105"/>
        <end position="124"/>
    </location>
</feature>
<feature type="transmembrane region" description="Helical" evidence="3">
    <location>
        <begin position="394"/>
        <end position="417"/>
    </location>
</feature>
<feature type="transmembrane region" description="Helical" evidence="3">
    <location>
        <begin position="161"/>
        <end position="182"/>
    </location>
</feature>
<name>A0A4U5NBW1_STECR</name>
<feature type="domain" description="Major facilitator superfamily (MFS) profile" evidence="4">
    <location>
        <begin position="68"/>
        <end position="516"/>
    </location>
</feature>
<evidence type="ECO:0000313" key="5">
    <source>
        <dbReference type="EMBL" id="TKR80248.1"/>
    </source>
</evidence>
<dbReference type="EMBL" id="AZBU02000004">
    <property type="protein sequence ID" value="TKR80248.1"/>
    <property type="molecule type" value="Genomic_DNA"/>
</dbReference>
<dbReference type="CDD" id="cd17352">
    <property type="entry name" value="MFS_MCT_SLC16"/>
    <property type="match status" value="1"/>
</dbReference>
<organism evidence="5 6">
    <name type="scientific">Steinernema carpocapsae</name>
    <name type="common">Entomopathogenic nematode</name>
    <dbReference type="NCBI Taxonomy" id="34508"/>
    <lineage>
        <taxon>Eukaryota</taxon>
        <taxon>Metazoa</taxon>
        <taxon>Ecdysozoa</taxon>
        <taxon>Nematoda</taxon>
        <taxon>Chromadorea</taxon>
        <taxon>Rhabditida</taxon>
        <taxon>Tylenchina</taxon>
        <taxon>Panagrolaimomorpha</taxon>
        <taxon>Strongyloidoidea</taxon>
        <taxon>Steinernematidae</taxon>
        <taxon>Steinernema</taxon>
    </lineage>
</organism>
<dbReference type="Gene3D" id="1.20.1250.20">
    <property type="entry name" value="MFS general substrate transporter like domains"/>
    <property type="match status" value="2"/>
</dbReference>
<reference evidence="5 6" key="2">
    <citation type="journal article" date="2019" name="G3 (Bethesda)">
        <title>Hybrid Assembly of the Genome of the Entomopathogenic Nematode Steinernema carpocapsae Identifies the X-Chromosome.</title>
        <authorList>
            <person name="Serra L."/>
            <person name="Macchietto M."/>
            <person name="Macias-Munoz A."/>
            <person name="McGill C.J."/>
            <person name="Rodriguez I.M."/>
            <person name="Rodriguez B."/>
            <person name="Murad R."/>
            <person name="Mortazavi A."/>
        </authorList>
    </citation>
    <scope>NUCLEOTIDE SEQUENCE [LARGE SCALE GENOMIC DNA]</scope>
    <source>
        <strain evidence="5 6">ALL</strain>
    </source>
</reference>
<reference evidence="5 6" key="1">
    <citation type="journal article" date="2015" name="Genome Biol.">
        <title>Comparative genomics of Steinernema reveals deeply conserved gene regulatory networks.</title>
        <authorList>
            <person name="Dillman A.R."/>
            <person name="Macchietto M."/>
            <person name="Porter C.F."/>
            <person name="Rogers A."/>
            <person name="Williams B."/>
            <person name="Antoshechkin I."/>
            <person name="Lee M.M."/>
            <person name="Goodwin Z."/>
            <person name="Lu X."/>
            <person name="Lewis E.E."/>
            <person name="Goodrich-Blair H."/>
            <person name="Stock S.P."/>
            <person name="Adams B.J."/>
            <person name="Sternberg P.W."/>
            <person name="Mortazavi A."/>
        </authorList>
    </citation>
    <scope>NUCLEOTIDE SEQUENCE [LARGE SCALE GENOMIC DNA]</scope>
    <source>
        <strain evidence="5 6">ALL</strain>
    </source>
</reference>
<evidence type="ECO:0000256" key="3">
    <source>
        <dbReference type="SAM" id="Phobius"/>
    </source>
</evidence>
<gene>
    <name evidence="5" type="ORF">L596_014350</name>
</gene>
<dbReference type="InterPro" id="IPR011701">
    <property type="entry name" value="MFS"/>
</dbReference>
<feature type="transmembrane region" description="Helical" evidence="3">
    <location>
        <begin position="353"/>
        <end position="374"/>
    </location>
</feature>
<dbReference type="STRING" id="34508.A0A4U5NBW1"/>
<evidence type="ECO:0000256" key="2">
    <source>
        <dbReference type="SAM" id="MobiDB-lite"/>
    </source>
</evidence>
<dbReference type="Pfam" id="PF07690">
    <property type="entry name" value="MFS_1"/>
    <property type="match status" value="2"/>
</dbReference>
<feature type="transmembrane region" description="Helical" evidence="3">
    <location>
        <begin position="230"/>
        <end position="250"/>
    </location>
</feature>
<keyword evidence="3" id="KW-0812">Transmembrane</keyword>
<accession>A0A4U5NBW1</accession>
<evidence type="ECO:0000259" key="4">
    <source>
        <dbReference type="PROSITE" id="PS50850"/>
    </source>
</evidence>
<feature type="compositionally biased region" description="Basic and acidic residues" evidence="2">
    <location>
        <begin position="261"/>
        <end position="270"/>
    </location>
</feature>
<evidence type="ECO:0000313" key="6">
    <source>
        <dbReference type="Proteomes" id="UP000298663"/>
    </source>
</evidence>
<keyword evidence="3" id="KW-1133">Transmembrane helix</keyword>
<keyword evidence="3" id="KW-0472">Membrane</keyword>
<feature type="region of interest" description="Disordered" evidence="2">
    <location>
        <begin position="522"/>
        <end position="546"/>
    </location>
</feature>
<sequence length="546" mass="59328">MCLIFFSLFNRRFRFRHKRSLDVQRQVVSFGRFQDPRVVDLRITMTQTSGSIGTKTKKVPKPTDGGWSWLVVLGSFLVHVFTDGIVYSFGVLVGTLKKEYKGQDAAASAIVSVLVGLTLSLGPFASIVTEKFGCRLTAIAGSLIATVGCVASYYAHSIGLLIFTMGCIMGVGFSLLYCPAIVIVSQHFEKRRGLATGIAVCGASVGTLIFPPIINFFVDSEGRGVDFWKYVYVFDTIVVFACAFCGLLFYPPDFVEVREDGSSSKSKKTEEADDVEAQNDQNPEGRKTVLSQVKNGCGWMMKMTKEAIDFTLFCHPVFMVYAVSNFVTCLGFNAPAIFITDHGKLHGVDRSTVGWLLSIFGGFNGLGRVVFGFIGDRPLCCPIWKNTARNRYSLYIICMVICGVATITCAWCISFVALAVYAAIFGAALGGVVCLTSCVLVDFIGINKFTSAFGLLLLFQGIGTFVGPPIAGALADITKENADDEFAGHYTWAFLFSGATLLISGPMLFVIPCLPNPKITEVQSKKQSRSSTNTQTERSEGVSNSI</sequence>
<dbReference type="InterPro" id="IPR020846">
    <property type="entry name" value="MFS_dom"/>
</dbReference>
<dbReference type="InterPro" id="IPR036259">
    <property type="entry name" value="MFS_trans_sf"/>
</dbReference>
<feature type="transmembrane region" description="Helical" evidence="3">
    <location>
        <begin position="310"/>
        <end position="333"/>
    </location>
</feature>
<feature type="region of interest" description="Disordered" evidence="2">
    <location>
        <begin position="261"/>
        <end position="284"/>
    </location>
</feature>
<proteinExistence type="predicted"/>